<gene>
    <name evidence="3" type="ORF">MNBD_ACTINO02-809</name>
</gene>
<dbReference type="PANTHER" id="PTHR30121:SF6">
    <property type="entry name" value="SLR6007 PROTEIN"/>
    <property type="match status" value="1"/>
</dbReference>
<dbReference type="SUPFAM" id="SSF52540">
    <property type="entry name" value="P-loop containing nucleoside triphosphate hydrolases"/>
    <property type="match status" value="1"/>
</dbReference>
<feature type="domain" description="Helicase HerA central" evidence="2">
    <location>
        <begin position="30"/>
        <end position="95"/>
    </location>
</feature>
<feature type="region of interest" description="Disordered" evidence="1">
    <location>
        <begin position="459"/>
        <end position="493"/>
    </location>
</feature>
<dbReference type="PANTHER" id="PTHR30121">
    <property type="entry name" value="UNCHARACTERIZED PROTEIN YJGR-RELATED"/>
    <property type="match status" value="1"/>
</dbReference>
<dbReference type="InterPro" id="IPR027417">
    <property type="entry name" value="P-loop_NTPase"/>
</dbReference>
<proteinExistence type="predicted"/>
<dbReference type="Gene3D" id="3.40.50.300">
    <property type="entry name" value="P-loop containing nucleotide triphosphate hydrolases"/>
    <property type="match status" value="2"/>
</dbReference>
<dbReference type="EMBL" id="UOEK01000341">
    <property type="protein sequence ID" value="VAW06181.1"/>
    <property type="molecule type" value="Genomic_DNA"/>
</dbReference>
<evidence type="ECO:0000259" key="2">
    <source>
        <dbReference type="Pfam" id="PF01935"/>
    </source>
</evidence>
<name>A0A3B0SIY1_9ZZZZ</name>
<organism evidence="3">
    <name type="scientific">hydrothermal vent metagenome</name>
    <dbReference type="NCBI Taxonomy" id="652676"/>
    <lineage>
        <taxon>unclassified sequences</taxon>
        <taxon>metagenomes</taxon>
        <taxon>ecological metagenomes</taxon>
    </lineage>
</organism>
<reference evidence="3" key="1">
    <citation type="submission" date="2018-06" db="EMBL/GenBank/DDBJ databases">
        <authorList>
            <person name="Zhirakovskaya E."/>
        </authorList>
    </citation>
    <scope>NUCLEOTIDE SEQUENCE</scope>
</reference>
<evidence type="ECO:0000256" key="1">
    <source>
        <dbReference type="SAM" id="MobiDB-lite"/>
    </source>
</evidence>
<dbReference type="InterPro" id="IPR051162">
    <property type="entry name" value="T4SS_component"/>
</dbReference>
<accession>A0A3B0SIY1</accession>
<protein>
    <recommendedName>
        <fullName evidence="2">Helicase HerA central domain-containing protein</fullName>
    </recommendedName>
</protein>
<sequence length="792" mass="87019">MAGDFFLGGVIDPKTGDRTDAIQEYDPGDLTTHGVIVGMTGSGKTGLGIIYLEEALRAGIPTLILDPKGDMTNLLLTFPDLAPADFQPWIDPGEAKSEGKTAAVLAEEKASLWKNGLAGWDLDGTTIADLRSTADFTIYTPGSTAGVPLNIVGSLDAPAIDWEKDAEAARDEIEGWVSGLLGLIGIDADPISSREHILIANLIERSWRAGNSLDLATLLGQIQRPPIRKLGVFEIDDFFPPKDRKALAMAINGLVASPSFSSWISGEPLDIQSMLWKDDKPQAAIVYLAHLSDDERQFVVTLLLSKMITWMRTQAGTGDLRALVYMDEVYGFVPPTAEPPAKKPILTLLKQARAFGVGVLLSTQNPVDLDYKAMSNAGTWCVGRLQTERDKARILEALQSASGLTDVGELDATISGLDKRQFLLHNTREKEPSIFTTRWALSYLRGPLTKEQIGDLTSYVPSTASTSGPKDDLAGEQTSDASAPELADGTTPVMPTVADSISVYHVDPAAPWVEELGNPDSATYTAGIAARVTVTFDDTPAKLVYTEEYERIFTDLGDRFDPETGVDVDYDDRDFETDPPDGATYRIPEADLNKVTWFRSAQTKLKDALYRSQTITIFKNAKLKLYSRPGESRGDFLKRCDIEAQNRADKAVAAMRDKYDTRFRRAKDVFATAERRVSELEVDVEGSRRLANAYAAESVVGMLFGRKSARRLTTSMRKRQATLSKEQRLLSAQDKAEDKWKVMQELEEKLGKEVAATNDTWEKVALTVEEIEIGLEKTDISVDEFVLVWIPT</sequence>
<dbReference type="Pfam" id="PF01935">
    <property type="entry name" value="DUF87"/>
    <property type="match status" value="1"/>
</dbReference>
<dbReference type="InterPro" id="IPR002789">
    <property type="entry name" value="HerA_central"/>
</dbReference>
<evidence type="ECO:0000313" key="3">
    <source>
        <dbReference type="EMBL" id="VAW06181.1"/>
    </source>
</evidence>
<dbReference type="AlphaFoldDB" id="A0A3B0SIY1"/>
<feature type="compositionally biased region" description="Polar residues" evidence="1">
    <location>
        <begin position="459"/>
        <end position="468"/>
    </location>
</feature>